<dbReference type="AlphaFoldDB" id="G0S690"/>
<feature type="compositionally biased region" description="Low complexity" evidence="1">
    <location>
        <begin position="381"/>
        <end position="419"/>
    </location>
</feature>
<evidence type="ECO:0000313" key="4">
    <source>
        <dbReference type="Proteomes" id="UP000008066"/>
    </source>
</evidence>
<feature type="compositionally biased region" description="Low complexity" evidence="1">
    <location>
        <begin position="262"/>
        <end position="276"/>
    </location>
</feature>
<dbReference type="OrthoDB" id="5338458at2759"/>
<reference evidence="3 4" key="1">
    <citation type="journal article" date="2011" name="Cell">
        <title>Insight into structure and assembly of the nuclear pore complex by utilizing the genome of a eukaryotic thermophile.</title>
        <authorList>
            <person name="Amlacher S."/>
            <person name="Sarges P."/>
            <person name="Flemming D."/>
            <person name="van Noort V."/>
            <person name="Kunze R."/>
            <person name="Devos D.P."/>
            <person name="Arumugam M."/>
            <person name="Bork P."/>
            <person name="Hurt E."/>
        </authorList>
    </citation>
    <scope>NUCLEOTIDE SEQUENCE [LARGE SCALE GENOMIC DNA]</scope>
    <source>
        <strain evidence="4">DSM 1495 / CBS 144.50 / IMI 039719</strain>
    </source>
</reference>
<dbReference type="EMBL" id="GL988041">
    <property type="protein sequence ID" value="EGS20754.1"/>
    <property type="molecule type" value="Genomic_DNA"/>
</dbReference>
<gene>
    <name evidence="3" type="ORF">CTHT_0025900</name>
</gene>
<evidence type="ECO:0000313" key="3">
    <source>
        <dbReference type="EMBL" id="EGS20754.1"/>
    </source>
</evidence>
<feature type="region of interest" description="Disordered" evidence="1">
    <location>
        <begin position="79"/>
        <end position="99"/>
    </location>
</feature>
<feature type="compositionally biased region" description="Pro residues" evidence="1">
    <location>
        <begin position="420"/>
        <end position="437"/>
    </location>
</feature>
<dbReference type="eggNOG" id="ENOG502S0ES">
    <property type="taxonomic scope" value="Eukaryota"/>
</dbReference>
<accession>G0S690</accession>
<dbReference type="STRING" id="759272.G0S690"/>
<feature type="region of interest" description="Disordered" evidence="1">
    <location>
        <begin position="1"/>
        <end position="26"/>
    </location>
</feature>
<feature type="region of interest" description="Disordered" evidence="1">
    <location>
        <begin position="373"/>
        <end position="493"/>
    </location>
</feature>
<organism evidence="4">
    <name type="scientific">Chaetomium thermophilum (strain DSM 1495 / CBS 144.50 / IMI 039719)</name>
    <name type="common">Thermochaetoides thermophila</name>
    <dbReference type="NCBI Taxonomy" id="759272"/>
    <lineage>
        <taxon>Eukaryota</taxon>
        <taxon>Fungi</taxon>
        <taxon>Dikarya</taxon>
        <taxon>Ascomycota</taxon>
        <taxon>Pezizomycotina</taxon>
        <taxon>Sordariomycetes</taxon>
        <taxon>Sordariomycetidae</taxon>
        <taxon>Sordariales</taxon>
        <taxon>Chaetomiaceae</taxon>
        <taxon>Thermochaetoides</taxon>
    </lineage>
</organism>
<feature type="compositionally biased region" description="Low complexity" evidence="1">
    <location>
        <begin position="508"/>
        <end position="522"/>
    </location>
</feature>
<sequence length="555" mass="61514">MNHHFGPQWPNPTKRRKRRFRRTDEDAEPAVIMKAMRSITIGNSEQVREYYVQRFTCLQQRLCREISKAFVKTIAPKKQANNPYTGGEEKRPDWWPGPWGPGEKERVRHKEPDHLWKKERIVLLTHILSLVTEPRERQHPDIRRVGVDTALLEKSTMDFVSSWFATNGPKNAHKKSILKELFRVAKAEERYKKNEIDGSTQIQVLADDMVMSYCPPEDDENEEDVEEVTTPPNLKGDPDQDHTPLVASCTMPLSKATAPTNSSLPPVSTTSSLSHTISSPLHGQSFLGDMHLRGHQYSSTSPMLATDLSTEQYAYPEAGNLTTVATATAGQPALQPEAPTSLQLQDMVHTHDPNSRRSSVACPAPEFGTSPSALYSPASWQQAQAQPHHHTATAVTSAPGSSGSTSLYYTTAATASQQTLPPPPPPPPPPHPNPLPLPHYQQQHLLPNPYASHAAHHQQAQTQAAAQQQQQQQQSQQQQQQTPSTITQYAAAATPTSTSAFESVLAPVHAHSPHSSHSPVHLPAHHHHPHHAHHPSFRGNLTLTMHTRTAPPQHA</sequence>
<feature type="compositionally biased region" description="Basic residues" evidence="1">
    <location>
        <begin position="523"/>
        <end position="536"/>
    </location>
</feature>
<dbReference type="Proteomes" id="UP000008066">
    <property type="component" value="Unassembled WGS sequence"/>
</dbReference>
<proteinExistence type="predicted"/>
<dbReference type="RefSeq" id="XP_006693050.1">
    <property type="nucleotide sequence ID" value="XM_006692987.1"/>
</dbReference>
<evidence type="ECO:0000256" key="1">
    <source>
        <dbReference type="SAM" id="MobiDB-lite"/>
    </source>
</evidence>
<dbReference type="PANTHER" id="PTHR36102:SF1">
    <property type="entry name" value="YDR124W-LIKE HELICAL BUNDLE DOMAIN-CONTAINING PROTEIN"/>
    <property type="match status" value="1"/>
</dbReference>
<feature type="compositionally biased region" description="Acidic residues" evidence="1">
    <location>
        <begin position="216"/>
        <end position="227"/>
    </location>
</feature>
<dbReference type="InterPro" id="IPR021264">
    <property type="entry name" value="AFUB_079030/YDR124W-like"/>
</dbReference>
<name>G0S690_CHATD</name>
<protein>
    <recommendedName>
        <fullName evidence="2">Subtelomeric hrmA-associated cluster protein AFUB-079030/YDR124W-like helical bundle domain-containing protein</fullName>
    </recommendedName>
</protein>
<keyword evidence="4" id="KW-1185">Reference proteome</keyword>
<dbReference type="PANTHER" id="PTHR36102">
    <property type="entry name" value="CHROMOSOME 10, WHOLE GENOME SHOTGUN SEQUENCE"/>
    <property type="match status" value="1"/>
</dbReference>
<dbReference type="InterPro" id="IPR047092">
    <property type="entry name" value="AFUB_07903/YDR124W-like_hel"/>
</dbReference>
<feature type="region of interest" description="Disordered" evidence="1">
    <location>
        <begin position="216"/>
        <end position="241"/>
    </location>
</feature>
<evidence type="ECO:0000259" key="2">
    <source>
        <dbReference type="Pfam" id="PF11001"/>
    </source>
</evidence>
<dbReference type="GeneID" id="18256628"/>
<feature type="compositionally biased region" description="Low complexity" evidence="1">
    <location>
        <begin position="438"/>
        <end position="482"/>
    </location>
</feature>
<feature type="region of interest" description="Disordered" evidence="1">
    <location>
        <begin position="256"/>
        <end position="276"/>
    </location>
</feature>
<dbReference type="HOGENOM" id="CLU_021647_0_0_1"/>
<dbReference type="OMA" id="YASHAAH"/>
<dbReference type="KEGG" id="cthr:CTHT_0025900"/>
<feature type="region of interest" description="Disordered" evidence="1">
    <location>
        <begin position="508"/>
        <end position="538"/>
    </location>
</feature>
<feature type="domain" description="Subtelomeric hrmA-associated cluster protein AFUB-079030/YDR124W-like helical bundle" evidence="2">
    <location>
        <begin position="41"/>
        <end position="186"/>
    </location>
</feature>
<dbReference type="Pfam" id="PF11001">
    <property type="entry name" value="AFUB_07903_YDR124W_hel"/>
    <property type="match status" value="1"/>
</dbReference>